<dbReference type="PANTHER" id="PTHR37418:SF2">
    <property type="entry name" value="3-KETO-5-AMINOHEXANOATE CLEAVAGE ENZYME"/>
    <property type="match status" value="1"/>
</dbReference>
<evidence type="ECO:0000256" key="2">
    <source>
        <dbReference type="ARBA" id="ARBA00022679"/>
    </source>
</evidence>
<gene>
    <name evidence="5" type="ORF">IQ782_21280</name>
</gene>
<organism evidence="5 6">
    <name type="scientific">Salipiger mangrovisoli</name>
    <dbReference type="NCBI Taxonomy" id="2865933"/>
    <lineage>
        <taxon>Bacteria</taxon>
        <taxon>Pseudomonadati</taxon>
        <taxon>Pseudomonadota</taxon>
        <taxon>Alphaproteobacteria</taxon>
        <taxon>Rhodobacterales</taxon>
        <taxon>Roseobacteraceae</taxon>
        <taxon>Salipiger</taxon>
    </lineage>
</organism>
<comment type="caution">
    <text evidence="5">The sequence shown here is derived from an EMBL/GenBank/DDBJ whole genome shotgun (WGS) entry which is preliminary data.</text>
</comment>
<dbReference type="EMBL" id="JADFFK010000018">
    <property type="protein sequence ID" value="MBE9639391.1"/>
    <property type="molecule type" value="Genomic_DNA"/>
</dbReference>
<dbReference type="Pfam" id="PF05853">
    <property type="entry name" value="BKACE"/>
    <property type="match status" value="1"/>
</dbReference>
<evidence type="ECO:0000256" key="3">
    <source>
        <dbReference type="ARBA" id="ARBA00022723"/>
    </source>
</evidence>
<evidence type="ECO:0000313" key="6">
    <source>
        <dbReference type="Proteomes" id="UP000607796"/>
    </source>
</evidence>
<dbReference type="Gene3D" id="3.20.20.70">
    <property type="entry name" value="Aldolase class I"/>
    <property type="match status" value="1"/>
</dbReference>
<evidence type="ECO:0000313" key="5">
    <source>
        <dbReference type="EMBL" id="MBE9639391.1"/>
    </source>
</evidence>
<dbReference type="PANTHER" id="PTHR37418">
    <property type="entry name" value="3-KETO-5-AMINOHEXANOATE CLEAVAGE ENZYME-RELATED"/>
    <property type="match status" value="1"/>
</dbReference>
<accession>A0ABR9X7C3</accession>
<keyword evidence="4" id="KW-0862">Zinc</keyword>
<evidence type="ECO:0000256" key="4">
    <source>
        <dbReference type="ARBA" id="ARBA00022833"/>
    </source>
</evidence>
<comment type="cofactor">
    <cofactor evidence="1">
        <name>Zn(2+)</name>
        <dbReference type="ChEBI" id="CHEBI:29105"/>
    </cofactor>
</comment>
<name>A0ABR9X7C3_9RHOB</name>
<keyword evidence="6" id="KW-1185">Reference proteome</keyword>
<keyword evidence="2" id="KW-0808">Transferase</keyword>
<proteinExistence type="predicted"/>
<protein>
    <submittedName>
        <fullName evidence="5">3-keto-5-aminohexanoate cleavage protein</fullName>
    </submittedName>
</protein>
<dbReference type="InterPro" id="IPR008567">
    <property type="entry name" value="BKACE"/>
</dbReference>
<reference evidence="5 6" key="1">
    <citation type="journal article" date="2021" name="Int. J. Syst. Evol. Microbiol.">
        <title>Salipiger mangrovisoli sp. nov., isolated from mangrove soil and the proposal for the reclassification of Paraphaeobacter pallidus as Salipiger pallidus comb. nov.</title>
        <authorList>
            <person name="Du J."/>
            <person name="Liu Y."/>
            <person name="Pei T."/>
            <person name="Deng M.R."/>
            <person name="Zhu H."/>
        </authorList>
    </citation>
    <scope>NUCLEOTIDE SEQUENCE [LARGE SCALE GENOMIC DNA]</scope>
    <source>
        <strain evidence="5 6">6D45A</strain>
    </source>
</reference>
<sequence length="260" mass="28048">MAKLPRIMLAPNGARRTRADHPALPETVAQIVAAAKAAHEAGAEALHAHVRDAEARHVLDAGLYRELTAEMARVVPQMPVQITTEAVGLYSPEDQRALVRALQPEGVSVALREMWPEPGPDAEAQRFYTETEAAGTALQHILYAPEQVTRLATLWSEGLIPAPRQVLFVLGRYAPPTLARPEDLDGFLKAARALPADLQWAACAFGRTEQACLRRAAELGGGMRIGFENNIERPDGSPAEDNAAQVAALVGALRDTPRPL</sequence>
<evidence type="ECO:0000256" key="1">
    <source>
        <dbReference type="ARBA" id="ARBA00001947"/>
    </source>
</evidence>
<keyword evidence="3" id="KW-0479">Metal-binding</keyword>
<dbReference type="Proteomes" id="UP000607796">
    <property type="component" value="Unassembled WGS sequence"/>
</dbReference>
<dbReference type="InterPro" id="IPR013785">
    <property type="entry name" value="Aldolase_TIM"/>
</dbReference>